<dbReference type="RefSeq" id="WP_379043548.1">
    <property type="nucleotide sequence ID" value="NZ_JBHSKW010000032.1"/>
</dbReference>
<name>A0ABW5TS56_9SPHI</name>
<proteinExistence type="predicted"/>
<keyword evidence="3" id="KW-1185">Reference proteome</keyword>
<dbReference type="InterPro" id="IPR026444">
    <property type="entry name" value="Secre_tail"/>
</dbReference>
<dbReference type="Pfam" id="PF18962">
    <property type="entry name" value="Por_Secre_tail"/>
    <property type="match status" value="1"/>
</dbReference>
<gene>
    <name evidence="2" type="ORF">ACFSSE_09260</name>
</gene>
<dbReference type="Proteomes" id="UP001597546">
    <property type="component" value="Unassembled WGS sequence"/>
</dbReference>
<accession>A0ABW5TS56</accession>
<organism evidence="2 3">
    <name type="scientific">Pedobacter alpinus</name>
    <dbReference type="NCBI Taxonomy" id="1590643"/>
    <lineage>
        <taxon>Bacteria</taxon>
        <taxon>Pseudomonadati</taxon>
        <taxon>Bacteroidota</taxon>
        <taxon>Sphingobacteriia</taxon>
        <taxon>Sphingobacteriales</taxon>
        <taxon>Sphingobacteriaceae</taxon>
        <taxon>Pedobacter</taxon>
    </lineage>
</organism>
<reference evidence="3" key="1">
    <citation type="journal article" date="2019" name="Int. J. Syst. Evol. Microbiol.">
        <title>The Global Catalogue of Microorganisms (GCM) 10K type strain sequencing project: providing services to taxonomists for standard genome sequencing and annotation.</title>
        <authorList>
            <consortium name="The Broad Institute Genomics Platform"/>
            <consortium name="The Broad Institute Genome Sequencing Center for Infectious Disease"/>
            <person name="Wu L."/>
            <person name="Ma J."/>
        </authorList>
    </citation>
    <scope>NUCLEOTIDE SEQUENCE [LARGE SCALE GENOMIC DNA]</scope>
    <source>
        <strain evidence="3">KCTC 42456</strain>
    </source>
</reference>
<evidence type="ECO:0000313" key="3">
    <source>
        <dbReference type="Proteomes" id="UP001597546"/>
    </source>
</evidence>
<sequence>MENKYFKNTFRAFLIVAVLATVLPTFAKSISFNSDSLTKAALKFKDNRPNRPVFNNAFKTDFDAFMYKMTSLKTGLSSTENSSASTKSQSTKSISTVSLDLQKPIDNVKVYPNPVSDQLNLSYSLKKESLVTIKILDVLGNDVATLLNQKLNAGYQNNKFLIDSKLNSGFYFVRIIAGSDSIVKRISVL</sequence>
<comment type="caution">
    <text evidence="2">The sequence shown here is derived from an EMBL/GenBank/DDBJ whole genome shotgun (WGS) entry which is preliminary data.</text>
</comment>
<dbReference type="NCBIfam" id="TIGR04183">
    <property type="entry name" value="Por_Secre_tail"/>
    <property type="match status" value="1"/>
</dbReference>
<feature type="domain" description="Secretion system C-terminal sorting" evidence="1">
    <location>
        <begin position="110"/>
        <end position="188"/>
    </location>
</feature>
<protein>
    <submittedName>
        <fullName evidence="2">T9SS type A sorting domain-containing protein</fullName>
    </submittedName>
</protein>
<dbReference type="EMBL" id="JBHULV010000028">
    <property type="protein sequence ID" value="MFD2731893.1"/>
    <property type="molecule type" value="Genomic_DNA"/>
</dbReference>
<evidence type="ECO:0000259" key="1">
    <source>
        <dbReference type="Pfam" id="PF18962"/>
    </source>
</evidence>
<evidence type="ECO:0000313" key="2">
    <source>
        <dbReference type="EMBL" id="MFD2731893.1"/>
    </source>
</evidence>